<proteinExistence type="predicted"/>
<feature type="region of interest" description="Disordered" evidence="1">
    <location>
        <begin position="139"/>
        <end position="176"/>
    </location>
</feature>
<keyword evidence="3" id="KW-1185">Reference proteome</keyword>
<feature type="compositionally biased region" description="Basic and acidic residues" evidence="1">
    <location>
        <begin position="1"/>
        <end position="24"/>
    </location>
</feature>
<evidence type="ECO:0000313" key="2">
    <source>
        <dbReference type="EMBL" id="KAG6370235.1"/>
    </source>
</evidence>
<reference evidence="2" key="1">
    <citation type="submission" date="2021-03" db="EMBL/GenBank/DDBJ databases">
        <title>Evolutionary innovations through gain and loss of genes in the ectomycorrhizal Boletales.</title>
        <authorList>
            <person name="Wu G."/>
            <person name="Miyauchi S."/>
            <person name="Morin E."/>
            <person name="Yang Z.-L."/>
            <person name="Xu J."/>
            <person name="Martin F.M."/>
        </authorList>
    </citation>
    <scope>NUCLEOTIDE SEQUENCE</scope>
    <source>
        <strain evidence="2">BR01</strain>
    </source>
</reference>
<evidence type="ECO:0000256" key="1">
    <source>
        <dbReference type="SAM" id="MobiDB-lite"/>
    </source>
</evidence>
<accession>A0A8I3A504</accession>
<dbReference type="EMBL" id="JAGFBS010000055">
    <property type="protein sequence ID" value="KAG6370235.1"/>
    <property type="molecule type" value="Genomic_DNA"/>
</dbReference>
<comment type="caution">
    <text evidence="2">The sequence shown here is derived from an EMBL/GenBank/DDBJ whole genome shotgun (WGS) entry which is preliminary data.</text>
</comment>
<organism evidence="2 3">
    <name type="scientific">Boletus reticuloceps</name>
    <dbReference type="NCBI Taxonomy" id="495285"/>
    <lineage>
        <taxon>Eukaryota</taxon>
        <taxon>Fungi</taxon>
        <taxon>Dikarya</taxon>
        <taxon>Basidiomycota</taxon>
        <taxon>Agaricomycotina</taxon>
        <taxon>Agaricomycetes</taxon>
        <taxon>Agaricomycetidae</taxon>
        <taxon>Boletales</taxon>
        <taxon>Boletineae</taxon>
        <taxon>Boletaceae</taxon>
        <taxon>Boletoideae</taxon>
        <taxon>Boletus</taxon>
    </lineage>
</organism>
<sequence>MSPSIKREIGHLCHDEQRPPKNKQETPVPPDCAETSRIIPQAMYGNAALQQPSRPWSMNVAQNTFLYQPETLSNLNEFSVLTNFLETLDDGSFFASPQTVTPSLMSVPAYPDPAADSVASTYVTQLTPATEPLRSMTIESHVTPPEEPAPPLLPSASKTEKFLLTAADQESGSRDERLNHVIRSLQV</sequence>
<dbReference type="Proteomes" id="UP000683000">
    <property type="component" value="Unassembled WGS sequence"/>
</dbReference>
<name>A0A8I3A504_9AGAM</name>
<protein>
    <submittedName>
        <fullName evidence="2">Uncharacterized protein</fullName>
    </submittedName>
</protein>
<dbReference type="OrthoDB" id="65716at2759"/>
<feature type="region of interest" description="Disordered" evidence="1">
    <location>
        <begin position="1"/>
        <end position="32"/>
    </location>
</feature>
<dbReference type="AlphaFoldDB" id="A0A8I3A504"/>
<gene>
    <name evidence="2" type="ORF">JVT61DRAFT_12390</name>
</gene>
<evidence type="ECO:0000313" key="3">
    <source>
        <dbReference type="Proteomes" id="UP000683000"/>
    </source>
</evidence>